<sequence length="101" mass="11018">MVLLESRVTIGDDVNFAMSNNCSELGIKGRKPVTPYRAFHPKGDKCVSCGIYAVSSAPAISRPPEHQLSDGKKLPKKPFPHVIDTFMFRGAPARMSAEDTV</sequence>
<evidence type="ECO:0000313" key="2">
    <source>
        <dbReference type="EMBL" id="KFD68258.1"/>
    </source>
</evidence>
<protein>
    <submittedName>
        <fullName evidence="1">Uncharacterized protein</fullName>
    </submittedName>
</protein>
<name>A0A085MFI9_9BILA</name>
<reference evidence="1 3" key="1">
    <citation type="journal article" date="2014" name="Nat. Genet.">
        <title>Genome and transcriptome of the porcine whipworm Trichuris suis.</title>
        <authorList>
            <person name="Jex A.R."/>
            <person name="Nejsum P."/>
            <person name="Schwarz E.M."/>
            <person name="Hu L."/>
            <person name="Young N.D."/>
            <person name="Hall R.S."/>
            <person name="Korhonen P.K."/>
            <person name="Liao S."/>
            <person name="Thamsborg S."/>
            <person name="Xia J."/>
            <person name="Xu P."/>
            <person name="Wang S."/>
            <person name="Scheerlinck J.P."/>
            <person name="Hofmann A."/>
            <person name="Sternberg P.W."/>
            <person name="Wang J."/>
            <person name="Gasser R.B."/>
        </authorList>
    </citation>
    <scope>NUCLEOTIDE SEQUENCE [LARGE SCALE GENOMIC DNA]</scope>
    <source>
        <strain evidence="2">DCEP-RM93F</strain>
        <strain evidence="1">DCEP-RM93M</strain>
    </source>
</reference>
<proteinExistence type="predicted"/>
<dbReference type="Proteomes" id="UP000030764">
    <property type="component" value="Unassembled WGS sequence"/>
</dbReference>
<dbReference type="EMBL" id="KL363196">
    <property type="protein sequence ID" value="KFD55985.1"/>
    <property type="molecule type" value="Genomic_DNA"/>
</dbReference>
<dbReference type="Proteomes" id="UP000030758">
    <property type="component" value="Unassembled WGS sequence"/>
</dbReference>
<keyword evidence="3" id="KW-1185">Reference proteome</keyword>
<evidence type="ECO:0000313" key="3">
    <source>
        <dbReference type="Proteomes" id="UP000030764"/>
    </source>
</evidence>
<dbReference type="EMBL" id="KL367506">
    <property type="protein sequence ID" value="KFD68258.1"/>
    <property type="molecule type" value="Genomic_DNA"/>
</dbReference>
<accession>A0A085MFI9</accession>
<dbReference type="AlphaFoldDB" id="A0A085MFI9"/>
<organism evidence="1 3">
    <name type="scientific">Trichuris suis</name>
    <name type="common">pig whipworm</name>
    <dbReference type="NCBI Taxonomy" id="68888"/>
    <lineage>
        <taxon>Eukaryota</taxon>
        <taxon>Metazoa</taxon>
        <taxon>Ecdysozoa</taxon>
        <taxon>Nematoda</taxon>
        <taxon>Enoplea</taxon>
        <taxon>Dorylaimia</taxon>
        <taxon>Trichinellida</taxon>
        <taxon>Trichuridae</taxon>
        <taxon>Trichuris</taxon>
    </lineage>
</organism>
<gene>
    <name evidence="1" type="ORF">M513_03109</name>
    <name evidence="2" type="ORF">M514_03109</name>
</gene>
<evidence type="ECO:0000313" key="1">
    <source>
        <dbReference type="EMBL" id="KFD55985.1"/>
    </source>
</evidence>